<dbReference type="RefSeq" id="WP_065118165.1">
    <property type="nucleotide sequence ID" value="NZ_CP059343.1"/>
</dbReference>
<protein>
    <recommendedName>
        <fullName evidence="3">Potassium-transporting ATPase subunit F</fullName>
    </recommendedName>
</protein>
<dbReference type="AlphaFoldDB" id="A0A7D7L2D6"/>
<sequence>MIVLSGIAFVLGVAAIAYLVFALVNPESF</sequence>
<organism evidence="1 2">
    <name type="scientific">Kocuria varians</name>
    <name type="common">Micrococcus varians</name>
    <dbReference type="NCBI Taxonomy" id="1272"/>
    <lineage>
        <taxon>Bacteria</taxon>
        <taxon>Bacillati</taxon>
        <taxon>Actinomycetota</taxon>
        <taxon>Actinomycetes</taxon>
        <taxon>Micrococcales</taxon>
        <taxon>Micrococcaceae</taxon>
        <taxon>Kocuria</taxon>
    </lineage>
</organism>
<keyword evidence="2" id="KW-1185">Reference proteome</keyword>
<dbReference type="EMBL" id="CP059343">
    <property type="protein sequence ID" value="QMS56044.1"/>
    <property type="molecule type" value="Genomic_DNA"/>
</dbReference>
<name>A0A7D7L2D6_KOCVA</name>
<dbReference type="InterPro" id="IPR011726">
    <property type="entry name" value="KdpF"/>
</dbReference>
<proteinExistence type="predicted"/>
<evidence type="ECO:0000313" key="2">
    <source>
        <dbReference type="Proteomes" id="UP000216825"/>
    </source>
</evidence>
<dbReference type="GO" id="GO:0008556">
    <property type="term" value="F:P-type potassium transmembrane transporter activity"/>
    <property type="evidence" value="ECO:0007669"/>
    <property type="project" value="InterPro"/>
</dbReference>
<dbReference type="Proteomes" id="UP000216825">
    <property type="component" value="Chromosome"/>
</dbReference>
<evidence type="ECO:0008006" key="3">
    <source>
        <dbReference type="Google" id="ProtNLM"/>
    </source>
</evidence>
<gene>
    <name evidence="1" type="ORF">CIB50_0000744</name>
</gene>
<reference evidence="1" key="1">
    <citation type="submission" date="2017-08" db="EMBL/GenBank/DDBJ databases">
        <authorList>
            <person name="Minaev M."/>
            <person name="Kurbakov K.A."/>
            <person name="Solodovnikova G.I."/>
            <person name="Kuznetsova O.A."/>
            <person name="Lisitsyn A.B."/>
        </authorList>
    </citation>
    <scope>NUCLEOTIDE SEQUENCE</scope>
    <source>
        <strain evidence="1">80</strain>
    </source>
</reference>
<accession>A0A7D7L2D6</accession>
<dbReference type="KEGG" id="kvr:CIB50_0000744"/>
<dbReference type="GO" id="GO:0005886">
    <property type="term" value="C:plasma membrane"/>
    <property type="evidence" value="ECO:0007669"/>
    <property type="project" value="InterPro"/>
</dbReference>
<reference evidence="1" key="2">
    <citation type="submission" date="2020-07" db="EMBL/GenBank/DDBJ databases">
        <title>Genome of starter culture bacteria Kocuria salsicia reveals its technological properties and safety for usage in meat industry.</title>
        <authorList>
            <person name="Michael M."/>
            <person name="Konstantin K."/>
            <person name="Evgenii K."/>
            <person name="Galina S."/>
            <person name="Oksana K."/>
            <person name="Andrei L."/>
        </authorList>
    </citation>
    <scope>NUCLEOTIDE SEQUENCE [LARGE SCALE GENOMIC DNA]</scope>
    <source>
        <strain evidence="1">80</strain>
    </source>
</reference>
<dbReference type="Pfam" id="PF09604">
    <property type="entry name" value="Potass_KdpF"/>
    <property type="match status" value="1"/>
</dbReference>
<evidence type="ECO:0000313" key="1">
    <source>
        <dbReference type="EMBL" id="QMS56044.1"/>
    </source>
</evidence>
<dbReference type="GeneID" id="93232089"/>